<sequence>MMSLLVDREFTSPIELAVDASAVAPDAQMYRSRRLDGL</sequence>
<dbReference type="PATRIC" id="fig|1299331.3.peg.469"/>
<evidence type="ECO:0000313" key="2">
    <source>
        <dbReference type="Proteomes" id="UP000020825"/>
    </source>
</evidence>
<comment type="caution">
    <text evidence="1">The sequence shown here is derived from an EMBL/GenBank/DDBJ whole genome shotgun (WGS) entry which is preliminary data.</text>
</comment>
<accession>X8CLW0</accession>
<dbReference type="EMBL" id="JAOG01000001">
    <property type="protein sequence ID" value="EUA57357.1"/>
    <property type="molecule type" value="Genomic_DNA"/>
</dbReference>
<dbReference type="AlphaFoldDB" id="X8CLW0"/>
<proteinExistence type="predicted"/>
<gene>
    <name evidence="1" type="ORF">I550_0482</name>
</gene>
<name>X8CLW0_MYCIT</name>
<dbReference type="Proteomes" id="UP000020825">
    <property type="component" value="Unassembled WGS sequence"/>
</dbReference>
<evidence type="ECO:0000313" key="1">
    <source>
        <dbReference type="EMBL" id="EUA57357.1"/>
    </source>
</evidence>
<reference evidence="1 2" key="1">
    <citation type="submission" date="2013-12" db="EMBL/GenBank/DDBJ databases">
        <authorList>
            <person name="Zelazny A."/>
            <person name="Olivier K."/>
            <person name="Holland S."/>
            <person name="Lenaerts A."/>
            <person name="Ordway D."/>
            <person name="DeGroote M.A."/>
            <person name="Parker T."/>
            <person name="Sizemore C."/>
            <person name="Tallon L.J."/>
            <person name="Sadzewicz L.K."/>
            <person name="Sengamalay N."/>
            <person name="Fraser C.M."/>
            <person name="Hine E."/>
            <person name="Shefchek K.A."/>
            <person name="Das S.P."/>
            <person name="Tettelin H."/>
        </authorList>
    </citation>
    <scope>NUCLEOTIDE SEQUENCE [LARGE SCALE GENOMIC DNA]</scope>
    <source>
        <strain evidence="1 2">1956</strain>
    </source>
</reference>
<organism evidence="1 2">
    <name type="scientific">Mycobacterium intracellulare 1956</name>
    <dbReference type="NCBI Taxonomy" id="1299331"/>
    <lineage>
        <taxon>Bacteria</taxon>
        <taxon>Bacillati</taxon>
        <taxon>Actinomycetota</taxon>
        <taxon>Actinomycetes</taxon>
        <taxon>Mycobacteriales</taxon>
        <taxon>Mycobacteriaceae</taxon>
        <taxon>Mycobacterium</taxon>
        <taxon>Mycobacterium avium complex (MAC)</taxon>
    </lineage>
</organism>
<protein>
    <submittedName>
        <fullName evidence="1">Uncharacterized protein</fullName>
    </submittedName>
</protein>